<keyword evidence="2" id="KW-0547">Nucleotide-binding</keyword>
<dbReference type="GO" id="GO:0005524">
    <property type="term" value="F:ATP binding"/>
    <property type="evidence" value="ECO:0007669"/>
    <property type="project" value="UniProtKB-KW"/>
</dbReference>
<keyword evidence="7" id="KW-0238">DNA-binding</keyword>
<protein>
    <submittedName>
        <fullName evidence="12">Snf2 related CREBBP activator protein</fullName>
    </submittedName>
</protein>
<dbReference type="Ensembl" id="ENSCLAT00000021759.1">
    <property type="protein sequence ID" value="ENSCLAP00000021556.1"/>
    <property type="gene ID" value="ENSCLAG00000014752.1"/>
</dbReference>
<feature type="compositionally biased region" description="Acidic residues" evidence="9">
    <location>
        <begin position="375"/>
        <end position="394"/>
    </location>
</feature>
<feature type="domain" description="Helicase ATP-binding" evidence="10">
    <location>
        <begin position="614"/>
        <end position="779"/>
    </location>
</feature>
<evidence type="ECO:0000256" key="2">
    <source>
        <dbReference type="ARBA" id="ARBA00022741"/>
    </source>
</evidence>
<feature type="compositionally biased region" description="Low complexity" evidence="9">
    <location>
        <begin position="315"/>
        <end position="330"/>
    </location>
</feature>
<dbReference type="GO" id="GO:0006338">
    <property type="term" value="P:chromatin remodeling"/>
    <property type="evidence" value="ECO:0007669"/>
    <property type="project" value="TreeGrafter"/>
</dbReference>
<feature type="compositionally biased region" description="Acidic residues" evidence="9">
    <location>
        <begin position="261"/>
        <end position="291"/>
    </location>
</feature>
<feature type="region of interest" description="Disordered" evidence="9">
    <location>
        <begin position="1"/>
        <end position="81"/>
    </location>
</feature>
<dbReference type="Pfam" id="PF07529">
    <property type="entry name" value="HSA"/>
    <property type="match status" value="1"/>
</dbReference>
<dbReference type="Pfam" id="PF00176">
    <property type="entry name" value="SNF2-rel_dom"/>
    <property type="match status" value="1"/>
</dbReference>
<dbReference type="GO" id="GO:0016887">
    <property type="term" value="F:ATP hydrolysis activity"/>
    <property type="evidence" value="ECO:0007669"/>
    <property type="project" value="TreeGrafter"/>
</dbReference>
<dbReference type="InterPro" id="IPR000330">
    <property type="entry name" value="SNF2_N"/>
</dbReference>
<dbReference type="SMART" id="SM00573">
    <property type="entry name" value="HSA"/>
    <property type="match status" value="1"/>
</dbReference>
<dbReference type="Gene3D" id="1.20.120.850">
    <property type="entry name" value="SWI2/SNF2 ATPases, N-terminal domain"/>
    <property type="match status" value="1"/>
</dbReference>
<accession>A0A8C2VWK8</accession>
<dbReference type="CDD" id="cd18003">
    <property type="entry name" value="DEXQc_SRCAP"/>
    <property type="match status" value="1"/>
</dbReference>
<feature type="compositionally biased region" description="Low complexity" evidence="9">
    <location>
        <begin position="430"/>
        <end position="444"/>
    </location>
</feature>
<comment type="subcellular location">
    <subcellularLocation>
        <location evidence="1">Nucleus</location>
    </subcellularLocation>
</comment>
<dbReference type="SUPFAM" id="SSF52540">
    <property type="entry name" value="P-loop containing nucleoside triphosphate hydrolases"/>
    <property type="match status" value="2"/>
</dbReference>
<evidence type="ECO:0000256" key="3">
    <source>
        <dbReference type="ARBA" id="ARBA00022801"/>
    </source>
</evidence>
<feature type="compositionally biased region" description="Basic and acidic residues" evidence="9">
    <location>
        <begin position="65"/>
        <end position="81"/>
    </location>
</feature>
<feature type="domain" description="HSA" evidence="11">
    <location>
        <begin position="102"/>
        <end position="174"/>
    </location>
</feature>
<gene>
    <name evidence="12" type="primary">SRCAP</name>
</gene>
<evidence type="ECO:0000256" key="9">
    <source>
        <dbReference type="SAM" id="MobiDB-lite"/>
    </source>
</evidence>
<keyword evidence="3" id="KW-0378">Hydrolase</keyword>
<dbReference type="Proteomes" id="UP000694398">
    <property type="component" value="Unassembled WGS sequence"/>
</dbReference>
<keyword evidence="13" id="KW-1185">Reference proteome</keyword>
<dbReference type="GO" id="GO:0042393">
    <property type="term" value="F:histone binding"/>
    <property type="evidence" value="ECO:0007669"/>
    <property type="project" value="TreeGrafter"/>
</dbReference>
<dbReference type="InterPro" id="IPR050520">
    <property type="entry name" value="INO80/SWR1_helicase"/>
</dbReference>
<dbReference type="GO" id="GO:0000812">
    <property type="term" value="C:Swr1 complex"/>
    <property type="evidence" value="ECO:0007669"/>
    <property type="project" value="TreeGrafter"/>
</dbReference>
<evidence type="ECO:0000256" key="6">
    <source>
        <dbReference type="ARBA" id="ARBA00022853"/>
    </source>
</evidence>
<dbReference type="Gene3D" id="3.40.50.10810">
    <property type="entry name" value="Tandem AAA-ATPase domain"/>
    <property type="match status" value="1"/>
</dbReference>
<feature type="compositionally biased region" description="Polar residues" evidence="9">
    <location>
        <begin position="360"/>
        <end position="369"/>
    </location>
</feature>
<dbReference type="GO" id="GO:0003677">
    <property type="term" value="F:DNA binding"/>
    <property type="evidence" value="ECO:0007669"/>
    <property type="project" value="UniProtKB-KW"/>
</dbReference>
<dbReference type="FunFam" id="1.20.120.850:FF:000012">
    <property type="entry name" value="protein PHOTOPERIOD-INDEPENDENT EARLY FLOWERING 1 isoform X3"/>
    <property type="match status" value="1"/>
</dbReference>
<feature type="compositionally biased region" description="Basic and acidic residues" evidence="9">
    <location>
        <begin position="293"/>
        <end position="307"/>
    </location>
</feature>
<sequence>MQSSPSPAHPQLSILQTQVGAGGISPQHIAQDSSLDGPPGPPDGTTVPLEGVSLTQAGDLANKGPKWEKSHAEIAEQAKHEAEIETRIAELRKEGFWSLKRLPKVPEPPRPKGHWDYLCEEMQWLSADFAQERRWKRGVARKVVRMVIRHHEEQRQKEERARREEQAKLRRIASTMAKDVRQFWSNVEKVVQFKQQSRLEEKRKKALDLHLDFIVGQTEKYSDLLSQSLNQPLASSKAGSSPCLGSSSAASSPLPSASRLDEEDGDFQPQEEEEEDDEETIEVEEQQEGNDAETQRREIELLRREGELPLEELLRSLPPQLLGGPSSPSQTTLSHDSDTRDGPEESVEEEPSQVLEVQPLPSSVTQRNKQPWHPDEDDEEFTANEDEAEDEEDTIAAEEQLEGDVDHAMELSELAREGELSMEELLQQYAGAYASDASAPGSGSSEEDEDEEVEANSSECEPDGATEVEEAAHEDSSSQSDSAEEQSEDEEDEHSEEEEMSGSSESEESECDESEDARSQSQADEEEEEDDFGVEYLLARDEEQSEADGGSGPPTPGPTTTLGPKKEITDIAAAAESLQPKGYTLATTQVKTPIPLLLRGQLREYQHIGLDWLVTMYEKKLNGILADEMGLGKTIQTISLLAHLACEKGNWGPHLIIVPTSVMLNWEMELKRWCPSFKILTYYGAQKERKLKRQGWTKPNAFHVCITSYKLVLQDHQAFRRKNWRYLILDEAQNIKNFKSQRWQSLLNFNSQRRLLLTGTPLQNSLMELWSLMHFLMPHVFQSHREFKEWFSNPLTGMIEGSQEYNEGLVKRLHKVLRPFLLRRVKVDVEKQMPKKYEHVIRCRLSKRQRYLYDDFMAQTTTKETLATGHFMSVINILMQLRKVCNHPNLFDPRPVTSPFITPGICFSTASLVLSATDVHPLQVSGHP</sequence>
<keyword evidence="4" id="KW-0347">Helicase</keyword>
<feature type="region of interest" description="Disordered" evidence="9">
    <location>
        <begin position="415"/>
        <end position="564"/>
    </location>
</feature>
<keyword evidence="8" id="KW-0539">Nucleus</keyword>
<dbReference type="InterPro" id="IPR038718">
    <property type="entry name" value="SNF2-like_sf"/>
</dbReference>
<dbReference type="InterPro" id="IPR014012">
    <property type="entry name" value="HSA_dom"/>
</dbReference>
<evidence type="ECO:0000256" key="8">
    <source>
        <dbReference type="ARBA" id="ARBA00023242"/>
    </source>
</evidence>
<feature type="compositionally biased region" description="Acidic residues" evidence="9">
    <location>
        <begin position="523"/>
        <end position="533"/>
    </location>
</feature>
<evidence type="ECO:0000259" key="11">
    <source>
        <dbReference type="PROSITE" id="PS51204"/>
    </source>
</evidence>
<reference evidence="12" key="2">
    <citation type="submission" date="2025-09" db="UniProtKB">
        <authorList>
            <consortium name="Ensembl"/>
        </authorList>
    </citation>
    <scope>IDENTIFICATION</scope>
</reference>
<dbReference type="GeneTree" id="ENSGT00940000157457"/>
<dbReference type="SMART" id="SM00487">
    <property type="entry name" value="DEXDc"/>
    <property type="match status" value="1"/>
</dbReference>
<feature type="compositionally biased region" description="Acidic residues" evidence="9">
    <location>
        <begin position="482"/>
        <end position="515"/>
    </location>
</feature>
<dbReference type="InterPro" id="IPR027417">
    <property type="entry name" value="P-loop_NTPase"/>
</dbReference>
<evidence type="ECO:0000313" key="12">
    <source>
        <dbReference type="Ensembl" id="ENSCLAP00000021556.1"/>
    </source>
</evidence>
<keyword evidence="6" id="KW-0156">Chromatin regulator</keyword>
<organism evidence="12 13">
    <name type="scientific">Chinchilla lanigera</name>
    <name type="common">Long-tailed chinchilla</name>
    <name type="synonym">Chinchilla villidera</name>
    <dbReference type="NCBI Taxonomy" id="34839"/>
    <lineage>
        <taxon>Eukaryota</taxon>
        <taxon>Metazoa</taxon>
        <taxon>Chordata</taxon>
        <taxon>Craniata</taxon>
        <taxon>Vertebrata</taxon>
        <taxon>Euteleostomi</taxon>
        <taxon>Mammalia</taxon>
        <taxon>Eutheria</taxon>
        <taxon>Euarchontoglires</taxon>
        <taxon>Glires</taxon>
        <taxon>Rodentia</taxon>
        <taxon>Hystricomorpha</taxon>
        <taxon>Chinchillidae</taxon>
        <taxon>Chinchilla</taxon>
    </lineage>
</organism>
<evidence type="ECO:0000256" key="4">
    <source>
        <dbReference type="ARBA" id="ARBA00022806"/>
    </source>
</evidence>
<evidence type="ECO:0000256" key="7">
    <source>
        <dbReference type="ARBA" id="ARBA00023125"/>
    </source>
</evidence>
<evidence type="ECO:0000256" key="1">
    <source>
        <dbReference type="ARBA" id="ARBA00004123"/>
    </source>
</evidence>
<dbReference type="FunFam" id="3.40.50.10810:FF:000005">
    <property type="entry name" value="Photoperiod-independent early flowering 1"/>
    <property type="match status" value="1"/>
</dbReference>
<feature type="compositionally biased region" description="Low complexity" evidence="9">
    <location>
        <begin position="235"/>
        <end position="258"/>
    </location>
</feature>
<evidence type="ECO:0000259" key="10">
    <source>
        <dbReference type="PROSITE" id="PS51192"/>
    </source>
</evidence>
<name>A0A8C2VWK8_CHILA</name>
<reference evidence="12" key="1">
    <citation type="submission" date="2025-08" db="UniProtKB">
        <authorList>
            <consortium name="Ensembl"/>
        </authorList>
    </citation>
    <scope>IDENTIFICATION</scope>
</reference>
<dbReference type="PROSITE" id="PS51204">
    <property type="entry name" value="HSA"/>
    <property type="match status" value="1"/>
</dbReference>
<feature type="compositionally biased region" description="Acidic residues" evidence="9">
    <location>
        <begin position="445"/>
        <end position="469"/>
    </location>
</feature>
<dbReference type="PANTHER" id="PTHR45685">
    <property type="entry name" value="HELICASE SRCAP-RELATED"/>
    <property type="match status" value="1"/>
</dbReference>
<dbReference type="PROSITE" id="PS51192">
    <property type="entry name" value="HELICASE_ATP_BIND_1"/>
    <property type="match status" value="1"/>
</dbReference>
<dbReference type="GO" id="GO:0004386">
    <property type="term" value="F:helicase activity"/>
    <property type="evidence" value="ECO:0007669"/>
    <property type="project" value="UniProtKB-KW"/>
</dbReference>
<keyword evidence="5" id="KW-0067">ATP-binding</keyword>
<feature type="region of interest" description="Disordered" evidence="9">
    <location>
        <begin position="231"/>
        <end position="394"/>
    </location>
</feature>
<dbReference type="PANTHER" id="PTHR45685:SF1">
    <property type="entry name" value="HELICASE SRCAP"/>
    <property type="match status" value="1"/>
</dbReference>
<dbReference type="AlphaFoldDB" id="A0A8C2VWK8"/>
<evidence type="ECO:0000313" key="13">
    <source>
        <dbReference type="Proteomes" id="UP000694398"/>
    </source>
</evidence>
<dbReference type="InterPro" id="IPR014001">
    <property type="entry name" value="Helicase_ATP-bd"/>
</dbReference>
<evidence type="ECO:0000256" key="5">
    <source>
        <dbReference type="ARBA" id="ARBA00022840"/>
    </source>
</evidence>
<proteinExistence type="predicted"/>